<comment type="caution">
    <text evidence="8">The sequence shown here is derived from an EMBL/GenBank/DDBJ whole genome shotgun (WGS) entry which is preliminary data.</text>
</comment>
<evidence type="ECO:0000256" key="2">
    <source>
        <dbReference type="ARBA" id="ARBA00022908"/>
    </source>
</evidence>
<dbReference type="EMBL" id="VFQC01000001">
    <property type="protein sequence ID" value="TQN30568.1"/>
    <property type="molecule type" value="Genomic_DNA"/>
</dbReference>
<protein>
    <submittedName>
        <fullName evidence="8">Site-specific recombinase XerD</fullName>
    </submittedName>
</protein>
<keyword evidence="4" id="KW-0233">DNA recombination</keyword>
<evidence type="ECO:0000259" key="6">
    <source>
        <dbReference type="PROSITE" id="PS51898"/>
    </source>
</evidence>
<organism evidence="8 9">
    <name type="scientific">Haloactinospora alba</name>
    <dbReference type="NCBI Taxonomy" id="405555"/>
    <lineage>
        <taxon>Bacteria</taxon>
        <taxon>Bacillati</taxon>
        <taxon>Actinomycetota</taxon>
        <taxon>Actinomycetes</taxon>
        <taxon>Streptosporangiales</taxon>
        <taxon>Nocardiopsidaceae</taxon>
        <taxon>Haloactinospora</taxon>
    </lineage>
</organism>
<dbReference type="GO" id="GO:0006310">
    <property type="term" value="P:DNA recombination"/>
    <property type="evidence" value="ECO:0007669"/>
    <property type="project" value="UniProtKB-KW"/>
</dbReference>
<feature type="domain" description="Core-binding (CB)" evidence="7">
    <location>
        <begin position="10"/>
        <end position="95"/>
    </location>
</feature>
<dbReference type="RefSeq" id="WP_141921804.1">
    <property type="nucleotide sequence ID" value="NZ_VFQC01000001.1"/>
</dbReference>
<dbReference type="Proteomes" id="UP000317422">
    <property type="component" value="Unassembled WGS sequence"/>
</dbReference>
<evidence type="ECO:0000256" key="1">
    <source>
        <dbReference type="ARBA" id="ARBA00008857"/>
    </source>
</evidence>
<dbReference type="Pfam" id="PF00589">
    <property type="entry name" value="Phage_integrase"/>
    <property type="match status" value="1"/>
</dbReference>
<dbReference type="InterPro" id="IPR004107">
    <property type="entry name" value="Integrase_SAM-like_N"/>
</dbReference>
<dbReference type="GO" id="GO:0015074">
    <property type="term" value="P:DNA integration"/>
    <property type="evidence" value="ECO:0007669"/>
    <property type="project" value="UniProtKB-KW"/>
</dbReference>
<dbReference type="InterPro" id="IPR044068">
    <property type="entry name" value="CB"/>
</dbReference>
<dbReference type="AlphaFoldDB" id="A0A543NFF2"/>
<dbReference type="Gene3D" id="1.10.150.130">
    <property type="match status" value="1"/>
</dbReference>
<feature type="domain" description="Tyr recombinase" evidence="6">
    <location>
        <begin position="120"/>
        <end position="314"/>
    </location>
</feature>
<dbReference type="Gene3D" id="1.10.443.10">
    <property type="entry name" value="Intergrase catalytic core"/>
    <property type="match status" value="1"/>
</dbReference>
<gene>
    <name evidence="8" type="ORF">FHX37_0450</name>
</gene>
<dbReference type="Pfam" id="PF13495">
    <property type="entry name" value="Phage_int_SAM_4"/>
    <property type="match status" value="1"/>
</dbReference>
<dbReference type="InterPro" id="IPR002104">
    <property type="entry name" value="Integrase_catalytic"/>
</dbReference>
<dbReference type="PROSITE" id="PS51900">
    <property type="entry name" value="CB"/>
    <property type="match status" value="1"/>
</dbReference>
<dbReference type="PROSITE" id="PS51898">
    <property type="entry name" value="TYR_RECOMBINASE"/>
    <property type="match status" value="1"/>
</dbReference>
<evidence type="ECO:0000259" key="7">
    <source>
        <dbReference type="PROSITE" id="PS51900"/>
    </source>
</evidence>
<dbReference type="InterPro" id="IPR013762">
    <property type="entry name" value="Integrase-like_cat_sf"/>
</dbReference>
<dbReference type="PANTHER" id="PTHR30349">
    <property type="entry name" value="PHAGE INTEGRASE-RELATED"/>
    <property type="match status" value="1"/>
</dbReference>
<evidence type="ECO:0000256" key="5">
    <source>
        <dbReference type="PROSITE-ProRule" id="PRU01248"/>
    </source>
</evidence>
<evidence type="ECO:0000256" key="3">
    <source>
        <dbReference type="ARBA" id="ARBA00023125"/>
    </source>
</evidence>
<sequence length="323" mass="36456">MPRKATIADTPVGDLSHSWTRYLRAESKSDTTIRNYLRTLRQFSAYLDENRSSATPAEIGDEEIQDFLIAVADRTSSNTAAFHYRNLKALYKWLTSGREQAIRRSENPMLDVTPPKTVDPPRPAFSDEEVQSLIKACRGTSFAARRDEAIIRTFWGTGIRLGGMTGLRYDPDHPQLDNDDKNDVFLDGKQPLLRLRLKGGRVHLVPIGAKTVMALDRYLRARATHSKAHASALWIGQQGGLATEGIQRILKRRATQAGITSRVHAHRFRRTLATRLLDEDVDRTYVAQILGWQDLRHVALYASDTEQQRAWSALQRAGIDGRV</sequence>
<keyword evidence="3 5" id="KW-0238">DNA-binding</keyword>
<dbReference type="InterPro" id="IPR050090">
    <property type="entry name" value="Tyrosine_recombinase_XerCD"/>
</dbReference>
<accession>A0A543NFF2</accession>
<comment type="similarity">
    <text evidence="1">Belongs to the 'phage' integrase family.</text>
</comment>
<evidence type="ECO:0000313" key="9">
    <source>
        <dbReference type="Proteomes" id="UP000317422"/>
    </source>
</evidence>
<dbReference type="InterPro" id="IPR010998">
    <property type="entry name" value="Integrase_recombinase_N"/>
</dbReference>
<name>A0A543NFF2_9ACTN</name>
<evidence type="ECO:0000313" key="8">
    <source>
        <dbReference type="EMBL" id="TQN30568.1"/>
    </source>
</evidence>
<dbReference type="OrthoDB" id="3183879at2"/>
<dbReference type="InterPro" id="IPR011010">
    <property type="entry name" value="DNA_brk_join_enz"/>
</dbReference>
<keyword evidence="9" id="KW-1185">Reference proteome</keyword>
<dbReference type="GO" id="GO:0003677">
    <property type="term" value="F:DNA binding"/>
    <property type="evidence" value="ECO:0007669"/>
    <property type="project" value="UniProtKB-UniRule"/>
</dbReference>
<dbReference type="PANTHER" id="PTHR30349:SF41">
    <property type="entry name" value="INTEGRASE_RECOMBINASE PROTEIN MJ0367-RELATED"/>
    <property type="match status" value="1"/>
</dbReference>
<dbReference type="SUPFAM" id="SSF56349">
    <property type="entry name" value="DNA breaking-rejoining enzymes"/>
    <property type="match status" value="1"/>
</dbReference>
<keyword evidence="2" id="KW-0229">DNA integration</keyword>
<reference evidence="8 9" key="1">
    <citation type="submission" date="2019-06" db="EMBL/GenBank/DDBJ databases">
        <title>Sequencing the genomes of 1000 actinobacteria strains.</title>
        <authorList>
            <person name="Klenk H.-P."/>
        </authorList>
    </citation>
    <scope>NUCLEOTIDE SEQUENCE [LARGE SCALE GENOMIC DNA]</scope>
    <source>
        <strain evidence="8 9">DSM 45015</strain>
    </source>
</reference>
<evidence type="ECO:0000256" key="4">
    <source>
        <dbReference type="ARBA" id="ARBA00023172"/>
    </source>
</evidence>
<proteinExistence type="inferred from homology"/>